<dbReference type="Proteomes" id="UP001597368">
    <property type="component" value="Unassembled WGS sequence"/>
</dbReference>
<reference evidence="2" key="1">
    <citation type="journal article" date="2019" name="Int. J. Syst. Evol. Microbiol.">
        <title>The Global Catalogue of Microorganisms (GCM) 10K type strain sequencing project: providing services to taxonomists for standard genome sequencing and annotation.</title>
        <authorList>
            <consortium name="The Broad Institute Genomics Platform"/>
            <consortium name="The Broad Institute Genome Sequencing Center for Infectious Disease"/>
            <person name="Wu L."/>
            <person name="Ma J."/>
        </authorList>
    </citation>
    <scope>NUCLEOTIDE SEQUENCE [LARGE SCALE GENOMIC DNA]</scope>
    <source>
        <strain evidence="2">ICMP 6774ER</strain>
    </source>
</reference>
<keyword evidence="2" id="KW-1185">Reference proteome</keyword>
<gene>
    <name evidence="1" type="ORF">ACFSKW_44570</name>
</gene>
<accession>A0ABW4TA01</accession>
<organism evidence="1 2">
    <name type="scientific">Nonomuraea mangrovi</name>
    <dbReference type="NCBI Taxonomy" id="2316207"/>
    <lineage>
        <taxon>Bacteria</taxon>
        <taxon>Bacillati</taxon>
        <taxon>Actinomycetota</taxon>
        <taxon>Actinomycetes</taxon>
        <taxon>Streptosporangiales</taxon>
        <taxon>Streptosporangiaceae</taxon>
        <taxon>Nonomuraea</taxon>
    </lineage>
</organism>
<dbReference type="InterPro" id="IPR008316">
    <property type="entry name" value="UCP029876"/>
</dbReference>
<name>A0ABW4TA01_9ACTN</name>
<sequence length="137" mass="15721">MAAQSNEPKSRYLQYLEMVTGPLEDKRRYRQYKARIKQLPQNYRTAAEALERYLMLLGPADGAGAMAMYEDLVDLFEQSAADGTPIRDIFGEDPVEFVEAFVANYPAGQWRSRERNRFTSAIERAAGEDTTRQDRTE</sequence>
<dbReference type="SUPFAM" id="SSF158560">
    <property type="entry name" value="BH3980-like"/>
    <property type="match status" value="1"/>
</dbReference>
<dbReference type="RefSeq" id="WP_379580659.1">
    <property type="nucleotide sequence ID" value="NZ_JBHUFV010000068.1"/>
</dbReference>
<protein>
    <submittedName>
        <fullName evidence="1">DUF1048 domain-containing protein</fullName>
    </submittedName>
</protein>
<dbReference type="Pfam" id="PF06304">
    <property type="entry name" value="DUF1048"/>
    <property type="match status" value="1"/>
</dbReference>
<evidence type="ECO:0000313" key="2">
    <source>
        <dbReference type="Proteomes" id="UP001597368"/>
    </source>
</evidence>
<dbReference type="EMBL" id="JBHUFV010000068">
    <property type="protein sequence ID" value="MFD1938571.1"/>
    <property type="molecule type" value="Genomic_DNA"/>
</dbReference>
<comment type="caution">
    <text evidence="1">The sequence shown here is derived from an EMBL/GenBank/DDBJ whole genome shotgun (WGS) entry which is preliminary data.</text>
</comment>
<evidence type="ECO:0000313" key="1">
    <source>
        <dbReference type="EMBL" id="MFD1938571.1"/>
    </source>
</evidence>
<proteinExistence type="predicted"/>
<dbReference type="Gene3D" id="1.10.1900.10">
    <property type="entry name" value="c-terminal domain of poly(a) binding protein"/>
    <property type="match status" value="1"/>
</dbReference>